<comment type="caution">
    <text evidence="2">The sequence shown here is derived from an EMBL/GenBank/DDBJ whole genome shotgun (WGS) entry which is preliminary data.</text>
</comment>
<accession>A0ABT9Q7F6</accession>
<evidence type="ECO:0000313" key="2">
    <source>
        <dbReference type="EMBL" id="MDP9842587.1"/>
    </source>
</evidence>
<dbReference type="RefSeq" id="WP_307556481.1">
    <property type="nucleotide sequence ID" value="NZ_JAUSQU010000001.1"/>
</dbReference>
<proteinExistence type="predicted"/>
<reference evidence="2 3" key="1">
    <citation type="submission" date="2023-07" db="EMBL/GenBank/DDBJ databases">
        <title>Sequencing the genomes of 1000 actinobacteria strains.</title>
        <authorList>
            <person name="Klenk H.-P."/>
        </authorList>
    </citation>
    <scope>NUCLEOTIDE SEQUENCE [LARGE SCALE GENOMIC DNA]</scope>
    <source>
        <strain evidence="2 3">DSM 46740</strain>
    </source>
</reference>
<dbReference type="PANTHER" id="PTHR43798">
    <property type="entry name" value="MONOACYLGLYCEROL LIPASE"/>
    <property type="match status" value="1"/>
</dbReference>
<organism evidence="2 3">
    <name type="scientific">Streptosporangium lutulentum</name>
    <dbReference type="NCBI Taxonomy" id="1461250"/>
    <lineage>
        <taxon>Bacteria</taxon>
        <taxon>Bacillati</taxon>
        <taxon>Actinomycetota</taxon>
        <taxon>Actinomycetes</taxon>
        <taxon>Streptosporangiales</taxon>
        <taxon>Streptosporangiaceae</taxon>
        <taxon>Streptosporangium</taxon>
    </lineage>
</organism>
<feature type="domain" description="AB hydrolase-1" evidence="1">
    <location>
        <begin position="62"/>
        <end position="287"/>
    </location>
</feature>
<dbReference type="Gene3D" id="3.40.50.1820">
    <property type="entry name" value="alpha/beta hydrolase"/>
    <property type="match status" value="1"/>
</dbReference>
<keyword evidence="3" id="KW-1185">Reference proteome</keyword>
<gene>
    <name evidence="2" type="ORF">J2853_001798</name>
</gene>
<dbReference type="EMBL" id="JAUSQU010000001">
    <property type="protein sequence ID" value="MDP9842587.1"/>
    <property type="molecule type" value="Genomic_DNA"/>
</dbReference>
<evidence type="ECO:0000313" key="3">
    <source>
        <dbReference type="Proteomes" id="UP001225356"/>
    </source>
</evidence>
<dbReference type="Proteomes" id="UP001225356">
    <property type="component" value="Unassembled WGS sequence"/>
</dbReference>
<dbReference type="InterPro" id="IPR000073">
    <property type="entry name" value="AB_hydrolase_1"/>
</dbReference>
<name>A0ABT9Q7F6_9ACTN</name>
<protein>
    <submittedName>
        <fullName evidence="2">Pimeloyl-ACP methyl ester carboxylesterase</fullName>
    </submittedName>
</protein>
<dbReference type="InterPro" id="IPR050266">
    <property type="entry name" value="AB_hydrolase_sf"/>
</dbReference>
<evidence type="ECO:0000259" key="1">
    <source>
        <dbReference type="Pfam" id="PF12697"/>
    </source>
</evidence>
<sequence length="300" mass="32968">MNDGGTRSGTGHFIDTETRQAFDIAYERAMSLWPPQHDRFDIETRFGTTRVYRYGVDQGEPIVLLHGHGANASTWYRQIETLGARHPVYAVDIIDDPGGSVQRLPVTGSTDAAAWLDEVFEGLGLERVHLVGHSYGGWVALNQGVYGDSRLARLTLIDPGGLEKVPLRFLASLVVAVFAMQAPASWRPRLARLLAEAALAELPEIMAPVMIGARAFRPYRKPTRLFTDEELRGVTVPTQVILARRTKLMRPARALARARRLLPLTRGEIVPGVGHGIPQEAPDLVNERILTFAGEAIAPG</sequence>
<dbReference type="SUPFAM" id="SSF53474">
    <property type="entry name" value="alpha/beta-Hydrolases"/>
    <property type="match status" value="1"/>
</dbReference>
<dbReference type="Pfam" id="PF12697">
    <property type="entry name" value="Abhydrolase_6"/>
    <property type="match status" value="1"/>
</dbReference>
<dbReference type="InterPro" id="IPR029058">
    <property type="entry name" value="AB_hydrolase_fold"/>
</dbReference>
<dbReference type="PANTHER" id="PTHR43798:SF33">
    <property type="entry name" value="HYDROLASE, PUTATIVE (AFU_ORTHOLOGUE AFUA_2G14860)-RELATED"/>
    <property type="match status" value="1"/>
</dbReference>